<proteinExistence type="predicted"/>
<accession>A0ABW8N197</accession>
<evidence type="ECO:0000256" key="1">
    <source>
        <dbReference type="SAM" id="MobiDB-lite"/>
    </source>
</evidence>
<organism evidence="2 3">
    <name type="scientific">Paenarthrobacter histidinolovorans</name>
    <dbReference type="NCBI Taxonomy" id="43664"/>
    <lineage>
        <taxon>Bacteria</taxon>
        <taxon>Bacillati</taxon>
        <taxon>Actinomycetota</taxon>
        <taxon>Actinomycetes</taxon>
        <taxon>Micrococcales</taxon>
        <taxon>Micrococcaceae</taxon>
        <taxon>Paenarthrobacter</taxon>
    </lineage>
</organism>
<dbReference type="RefSeq" id="WP_404593562.1">
    <property type="nucleotide sequence ID" value="NZ_JBIYEW010000003.1"/>
</dbReference>
<name>A0ABW8N197_9MICC</name>
<dbReference type="Proteomes" id="UP001620520">
    <property type="component" value="Unassembled WGS sequence"/>
</dbReference>
<dbReference type="EMBL" id="JBIYEW010000003">
    <property type="protein sequence ID" value="MFK4637788.1"/>
    <property type="molecule type" value="Genomic_DNA"/>
</dbReference>
<reference evidence="2 3" key="1">
    <citation type="submission" date="2024-10" db="EMBL/GenBank/DDBJ databases">
        <title>Novel secondary metabolite-producing bacteria for plant disease control.</title>
        <authorList>
            <person name="Chevrette M."/>
        </authorList>
    </citation>
    <scope>NUCLEOTIDE SEQUENCE [LARGE SCALE GENOMIC DNA]</scope>
    <source>
        <strain evidence="2 3">J30 TE3557</strain>
    </source>
</reference>
<comment type="caution">
    <text evidence="2">The sequence shown here is derived from an EMBL/GenBank/DDBJ whole genome shotgun (WGS) entry which is preliminary data.</text>
</comment>
<feature type="compositionally biased region" description="Polar residues" evidence="1">
    <location>
        <begin position="204"/>
        <end position="216"/>
    </location>
</feature>
<gene>
    <name evidence="2" type="ORF">ABIA52_000677</name>
</gene>
<evidence type="ECO:0000313" key="3">
    <source>
        <dbReference type="Proteomes" id="UP001620520"/>
    </source>
</evidence>
<keyword evidence="3" id="KW-1185">Reference proteome</keyword>
<evidence type="ECO:0000313" key="2">
    <source>
        <dbReference type="EMBL" id="MFK4637788.1"/>
    </source>
</evidence>
<sequence>MPFQATIAGQTFDNRSDAAEALRAWAGRQGHRLMNLYGYDELGTIATIATLGGHELRAKLVPGRDLDRSTVEVRIEGVPRATTQISRKGLLSADLGTIRQLENRVSSLPRLAADVETRRQEALTRIEQADKALVEPFKRAEALKAAQTNSPRIDQLMAEASKPEEQTQPEAAPEVDPRLEKMQRLMKASFPQLPGFAAPGDSATKAQSTGLNLQHQ</sequence>
<protein>
    <submittedName>
        <fullName evidence="2">Uncharacterized protein</fullName>
    </submittedName>
</protein>
<feature type="region of interest" description="Disordered" evidence="1">
    <location>
        <begin position="159"/>
        <end position="216"/>
    </location>
</feature>